<evidence type="ECO:0000256" key="4">
    <source>
        <dbReference type="ARBA" id="ARBA00022475"/>
    </source>
</evidence>
<feature type="domain" description="HAMP" evidence="17">
    <location>
        <begin position="178"/>
        <end position="233"/>
    </location>
</feature>
<dbReference type="STRING" id="395961.Cyan7425_2805"/>
<gene>
    <name evidence="18" type="ordered locus">Cyan7425_2805</name>
</gene>
<sequence>MPQEYFLTSLQSTQNLQLYSPLQELGTIDFQVDENCTGGQLLQEFQSNPLLPGAILTRQGLFCGIISRMRFIAMLSRPFGRELFLHRPLSSLLVVDPSISDDVTILPAHMPIFEAVRFCLQRSAECLYEPIVVDLGQSTYQLLALHDLLVAQTQIYQFALVTIEERNAAITVQNEQMRQYIQQVETMTAAAVAVENDTFQPGDLQEVASRGDELGRLARVFQEMVRTVKIREQQLAEAKEQLEAILNAVPGSISWIDSGGVYMGVNRHLAENWNLPQEAFIGKEVGFLKGNTQFADFTRGFLASSDQSASQVLEMHIGGTLKYYLVASQKYLQGNAAVSVGFDITDRKHAELALIQSEERFRSLVSNLTGAVYRYHCEPNLTLEYISDAIELISGYGATDLISHQVTYTHLIHPEDRDLVEVIINHGIVTQEPYILDYRIVHQDGSIRWVYEQGQAVFDSEGNPLYLDGVIFDVTERKQAEEALRIAEENYRSIFENALEGIFQSSPTGQYINVNPAMAKLYGYNSPSEMISSITNIGEQLYVDAEQRTEFRRLMEVQGTAKDFEYRCYRKDGSITWVQVDARAVRDSHGNLLYYEGLVQDISEQKQREEALQRQLEELKIEIDQKKREQDVALLTQDSFFQELQAEIAQVNLDEFWS</sequence>
<evidence type="ECO:0000256" key="12">
    <source>
        <dbReference type="ARBA" id="ARBA00022989"/>
    </source>
</evidence>
<dbReference type="PROSITE" id="PS50885">
    <property type="entry name" value="HAMP"/>
    <property type="match status" value="1"/>
</dbReference>
<evidence type="ECO:0000259" key="16">
    <source>
        <dbReference type="PROSITE" id="PS50113"/>
    </source>
</evidence>
<feature type="domain" description="PAS" evidence="15">
    <location>
        <begin position="357"/>
        <end position="431"/>
    </location>
</feature>
<dbReference type="AlphaFoldDB" id="B8HKG0"/>
<dbReference type="InterPro" id="IPR035965">
    <property type="entry name" value="PAS-like_dom_sf"/>
</dbReference>
<evidence type="ECO:0000256" key="5">
    <source>
        <dbReference type="ARBA" id="ARBA00022519"/>
    </source>
</evidence>
<evidence type="ECO:0000256" key="14">
    <source>
        <dbReference type="SAM" id="Coils"/>
    </source>
</evidence>
<dbReference type="KEGG" id="cyn:Cyan7425_2805"/>
<evidence type="ECO:0000256" key="7">
    <source>
        <dbReference type="ARBA" id="ARBA00022679"/>
    </source>
</evidence>
<evidence type="ECO:0000256" key="1">
    <source>
        <dbReference type="ARBA" id="ARBA00000085"/>
    </source>
</evidence>
<dbReference type="InterPro" id="IPR001610">
    <property type="entry name" value="PAC"/>
</dbReference>
<dbReference type="PANTHER" id="PTHR43304">
    <property type="entry name" value="PHYTOCHROME-LIKE PROTEIN CPH1"/>
    <property type="match status" value="1"/>
</dbReference>
<keyword evidence="10" id="KW-0547">Nucleotide-binding</keyword>
<keyword evidence="11" id="KW-0418">Kinase</keyword>
<dbReference type="GO" id="GO:0000166">
    <property type="term" value="F:nucleotide binding"/>
    <property type="evidence" value="ECO:0007669"/>
    <property type="project" value="UniProtKB-KW"/>
</dbReference>
<keyword evidence="4" id="KW-1003">Cell membrane</keyword>
<feature type="coiled-coil region" evidence="14">
    <location>
        <begin position="221"/>
        <end position="248"/>
    </location>
</feature>
<dbReference type="eggNOG" id="COG2202">
    <property type="taxonomic scope" value="Bacteria"/>
</dbReference>
<dbReference type="GO" id="GO:0004673">
    <property type="term" value="F:protein histidine kinase activity"/>
    <property type="evidence" value="ECO:0007669"/>
    <property type="project" value="UniProtKB-EC"/>
</dbReference>
<keyword evidence="13" id="KW-0472">Membrane</keyword>
<proteinExistence type="predicted"/>
<dbReference type="GO" id="GO:0007165">
    <property type="term" value="P:signal transduction"/>
    <property type="evidence" value="ECO:0007669"/>
    <property type="project" value="InterPro"/>
</dbReference>
<dbReference type="Pfam" id="PF13426">
    <property type="entry name" value="PAS_9"/>
    <property type="match status" value="1"/>
</dbReference>
<dbReference type="InterPro" id="IPR000014">
    <property type="entry name" value="PAS"/>
</dbReference>
<keyword evidence="5" id="KW-0997">Cell inner membrane</keyword>
<comment type="catalytic activity">
    <reaction evidence="1">
        <text>ATP + protein L-histidine = ADP + protein N-phospho-L-histidine.</text>
        <dbReference type="EC" id="2.7.13.3"/>
    </reaction>
</comment>
<evidence type="ECO:0000256" key="10">
    <source>
        <dbReference type="ARBA" id="ARBA00022741"/>
    </source>
</evidence>
<keyword evidence="9" id="KW-0677">Repeat</keyword>
<dbReference type="InterPro" id="IPR052162">
    <property type="entry name" value="Sensor_kinase/Photoreceptor"/>
</dbReference>
<keyword evidence="6" id="KW-0597">Phosphoprotein</keyword>
<dbReference type="PANTHER" id="PTHR43304:SF1">
    <property type="entry name" value="PAC DOMAIN-CONTAINING PROTEIN"/>
    <property type="match status" value="1"/>
</dbReference>
<keyword evidence="14" id="KW-0175">Coiled coil</keyword>
<feature type="coiled-coil region" evidence="14">
    <location>
        <begin position="595"/>
        <end position="636"/>
    </location>
</feature>
<evidence type="ECO:0000313" key="18">
    <source>
        <dbReference type="EMBL" id="ACL45151.1"/>
    </source>
</evidence>
<dbReference type="SMART" id="SM00091">
    <property type="entry name" value="PAS"/>
    <property type="match status" value="3"/>
</dbReference>
<dbReference type="NCBIfam" id="TIGR00229">
    <property type="entry name" value="sensory_box"/>
    <property type="match status" value="2"/>
</dbReference>
<keyword evidence="8" id="KW-0812">Transmembrane</keyword>
<name>B8HKG0_CYAP4</name>
<evidence type="ECO:0000256" key="13">
    <source>
        <dbReference type="ARBA" id="ARBA00023136"/>
    </source>
</evidence>
<dbReference type="InterPro" id="IPR000700">
    <property type="entry name" value="PAS-assoc_C"/>
</dbReference>
<reference evidence="18" key="1">
    <citation type="submission" date="2009-01" db="EMBL/GenBank/DDBJ databases">
        <title>Complete sequence of chromosome Cyanothece sp. PCC 7425.</title>
        <authorList>
            <consortium name="US DOE Joint Genome Institute"/>
            <person name="Lucas S."/>
            <person name="Copeland A."/>
            <person name="Lapidus A."/>
            <person name="Glavina del Rio T."/>
            <person name="Dalin E."/>
            <person name="Tice H."/>
            <person name="Bruce D."/>
            <person name="Goodwin L."/>
            <person name="Pitluck S."/>
            <person name="Sims D."/>
            <person name="Meineke L."/>
            <person name="Brettin T."/>
            <person name="Detter J.C."/>
            <person name="Han C."/>
            <person name="Larimer F."/>
            <person name="Land M."/>
            <person name="Hauser L."/>
            <person name="Kyrpides N."/>
            <person name="Ovchinnikova G."/>
            <person name="Liberton M."/>
            <person name="Stoeckel J."/>
            <person name="Banerjee A."/>
            <person name="Singh A."/>
            <person name="Page L."/>
            <person name="Sato H."/>
            <person name="Zhao L."/>
            <person name="Sherman L."/>
            <person name="Pakrasi H."/>
            <person name="Richardson P."/>
        </authorList>
    </citation>
    <scope>NUCLEOTIDE SEQUENCE</scope>
    <source>
        <strain evidence="18">PCC 7425</strain>
    </source>
</reference>
<evidence type="ECO:0000256" key="9">
    <source>
        <dbReference type="ARBA" id="ARBA00022737"/>
    </source>
</evidence>
<accession>B8HKG0</accession>
<feature type="domain" description="PAC" evidence="16">
    <location>
        <begin position="562"/>
        <end position="614"/>
    </location>
</feature>
<protein>
    <recommendedName>
        <fullName evidence="3">histidine kinase</fullName>
        <ecNumber evidence="3">2.7.13.3</ecNumber>
    </recommendedName>
</protein>
<evidence type="ECO:0000256" key="2">
    <source>
        <dbReference type="ARBA" id="ARBA00004429"/>
    </source>
</evidence>
<dbReference type="PROSITE" id="PS50112">
    <property type="entry name" value="PAS"/>
    <property type="match status" value="2"/>
</dbReference>
<organism evidence="18">
    <name type="scientific">Cyanothece sp. (strain PCC 7425 / ATCC 29141)</name>
    <dbReference type="NCBI Taxonomy" id="395961"/>
    <lineage>
        <taxon>Bacteria</taxon>
        <taxon>Bacillati</taxon>
        <taxon>Cyanobacteriota</taxon>
        <taxon>Cyanophyceae</taxon>
        <taxon>Gomontiellales</taxon>
        <taxon>Cyanothecaceae</taxon>
        <taxon>Cyanothece</taxon>
    </lineage>
</organism>
<feature type="domain" description="PAS" evidence="15">
    <location>
        <begin position="487"/>
        <end position="525"/>
    </location>
</feature>
<evidence type="ECO:0000256" key="11">
    <source>
        <dbReference type="ARBA" id="ARBA00022777"/>
    </source>
</evidence>
<evidence type="ECO:0000256" key="6">
    <source>
        <dbReference type="ARBA" id="ARBA00022553"/>
    </source>
</evidence>
<feature type="domain" description="PAC" evidence="16">
    <location>
        <begin position="434"/>
        <end position="486"/>
    </location>
</feature>
<dbReference type="Pfam" id="PF08447">
    <property type="entry name" value="PAS_3"/>
    <property type="match status" value="1"/>
</dbReference>
<comment type="subcellular location">
    <subcellularLocation>
        <location evidence="2">Cell inner membrane</location>
        <topology evidence="2">Multi-pass membrane protein</topology>
    </subcellularLocation>
</comment>
<dbReference type="GO" id="GO:0005886">
    <property type="term" value="C:plasma membrane"/>
    <property type="evidence" value="ECO:0007669"/>
    <property type="project" value="UniProtKB-SubCell"/>
</dbReference>
<dbReference type="SUPFAM" id="SSF55785">
    <property type="entry name" value="PYP-like sensor domain (PAS domain)"/>
    <property type="match status" value="3"/>
</dbReference>
<dbReference type="SMART" id="SM00086">
    <property type="entry name" value="PAC"/>
    <property type="match status" value="2"/>
</dbReference>
<dbReference type="CDD" id="cd00130">
    <property type="entry name" value="PAS"/>
    <property type="match status" value="2"/>
</dbReference>
<evidence type="ECO:0000256" key="8">
    <source>
        <dbReference type="ARBA" id="ARBA00022692"/>
    </source>
</evidence>
<dbReference type="EC" id="2.7.13.3" evidence="3"/>
<dbReference type="PROSITE" id="PS50113">
    <property type="entry name" value="PAC"/>
    <property type="match status" value="2"/>
</dbReference>
<evidence type="ECO:0000259" key="17">
    <source>
        <dbReference type="PROSITE" id="PS50885"/>
    </source>
</evidence>
<evidence type="ECO:0000259" key="15">
    <source>
        <dbReference type="PROSITE" id="PS50112"/>
    </source>
</evidence>
<dbReference type="InterPro" id="IPR003660">
    <property type="entry name" value="HAMP_dom"/>
</dbReference>
<keyword evidence="12" id="KW-1133">Transmembrane helix</keyword>
<dbReference type="FunFam" id="2.10.70.100:FF:000001">
    <property type="entry name" value="Sensory transduction histidine kinase"/>
    <property type="match status" value="1"/>
</dbReference>
<dbReference type="Gene3D" id="3.30.450.20">
    <property type="entry name" value="PAS domain"/>
    <property type="match status" value="3"/>
</dbReference>
<dbReference type="InterPro" id="IPR013655">
    <property type="entry name" value="PAS_fold_3"/>
</dbReference>
<keyword evidence="7" id="KW-0808">Transferase</keyword>
<dbReference type="HOGENOM" id="CLU_416615_0_0_3"/>
<evidence type="ECO:0000256" key="3">
    <source>
        <dbReference type="ARBA" id="ARBA00012438"/>
    </source>
</evidence>
<dbReference type="EMBL" id="CP001344">
    <property type="protein sequence ID" value="ACL45151.1"/>
    <property type="molecule type" value="Genomic_DNA"/>
</dbReference>